<feature type="domain" description="C2H2-type" evidence="14">
    <location>
        <begin position="370"/>
        <end position="397"/>
    </location>
</feature>
<feature type="region of interest" description="Disordered" evidence="13">
    <location>
        <begin position="192"/>
        <end position="213"/>
    </location>
</feature>
<dbReference type="Proteomes" id="UP001318040">
    <property type="component" value="Chromosome 1"/>
</dbReference>
<keyword evidence="15" id="KW-1185">Reference proteome</keyword>
<dbReference type="FunFam" id="3.30.160.60:FF:001266">
    <property type="entry name" value="Zinc finger protein 662"/>
    <property type="match status" value="1"/>
</dbReference>
<dbReference type="SUPFAM" id="SSF57667">
    <property type="entry name" value="beta-beta-alpha zinc fingers"/>
    <property type="match status" value="6"/>
</dbReference>
<dbReference type="AlphaFoldDB" id="A0AAJ7WUB5"/>
<feature type="domain" description="C2H2-type" evidence="14">
    <location>
        <begin position="314"/>
        <end position="341"/>
    </location>
</feature>
<evidence type="ECO:0000256" key="2">
    <source>
        <dbReference type="ARBA" id="ARBA00004123"/>
    </source>
</evidence>
<dbReference type="GO" id="GO:0003677">
    <property type="term" value="F:DNA binding"/>
    <property type="evidence" value="ECO:0007669"/>
    <property type="project" value="UniProtKB-KW"/>
</dbReference>
<dbReference type="RefSeq" id="XP_032810260.1">
    <property type="nucleotide sequence ID" value="XM_032954369.1"/>
</dbReference>
<accession>A0AAJ7WUB5</accession>
<feature type="region of interest" description="Disordered" evidence="13">
    <location>
        <begin position="222"/>
        <end position="241"/>
    </location>
</feature>
<proteinExistence type="inferred from homology"/>
<evidence type="ECO:0000256" key="13">
    <source>
        <dbReference type="SAM" id="MobiDB-lite"/>
    </source>
</evidence>
<dbReference type="Pfam" id="PF00096">
    <property type="entry name" value="zf-C2H2"/>
    <property type="match status" value="8"/>
</dbReference>
<evidence type="ECO:0000313" key="16">
    <source>
        <dbReference type="RefSeq" id="XP_032810260.1"/>
    </source>
</evidence>
<evidence type="ECO:0000256" key="1">
    <source>
        <dbReference type="ARBA" id="ARBA00003767"/>
    </source>
</evidence>
<keyword evidence="11" id="KW-0539">Nucleus</keyword>
<dbReference type="GO" id="GO:0000981">
    <property type="term" value="F:DNA-binding transcription factor activity, RNA polymerase II-specific"/>
    <property type="evidence" value="ECO:0007669"/>
    <property type="project" value="TreeGrafter"/>
</dbReference>
<comment type="function">
    <text evidence="1">May be involved in transcriptional regulation.</text>
</comment>
<evidence type="ECO:0000256" key="4">
    <source>
        <dbReference type="ARBA" id="ARBA00022723"/>
    </source>
</evidence>
<dbReference type="GO" id="GO:0005634">
    <property type="term" value="C:nucleus"/>
    <property type="evidence" value="ECO:0007669"/>
    <property type="project" value="UniProtKB-SubCell"/>
</dbReference>
<evidence type="ECO:0000256" key="11">
    <source>
        <dbReference type="ARBA" id="ARBA00023242"/>
    </source>
</evidence>
<feature type="compositionally biased region" description="Polar residues" evidence="13">
    <location>
        <begin position="202"/>
        <end position="213"/>
    </location>
</feature>
<evidence type="ECO:0000256" key="7">
    <source>
        <dbReference type="ARBA" id="ARBA00022833"/>
    </source>
</evidence>
<dbReference type="FunFam" id="3.30.160.60:FF:001443">
    <property type="entry name" value="Zinc finger protein 668"/>
    <property type="match status" value="1"/>
</dbReference>
<dbReference type="PROSITE" id="PS00028">
    <property type="entry name" value="ZINC_FINGER_C2H2_1"/>
    <property type="match status" value="9"/>
</dbReference>
<keyword evidence="9" id="KW-0238">DNA-binding</keyword>
<sequence>MACVVAAPVLESSGDFPAWLEAQGVNAEVARAMDSELGIRDYGVLRACVGDGLVRAELLATARDRLPFGFYATLRQVVKALQGAEPHDKTPRWDAAATAISSDDVTLRDLVDVLLALFNGLGRELLVCAQRLGAVDGGNITATSHSTTDDASPNDLMDDMNHHVEYEEAEETSTRVVEDSSTNLAMQQIKTEPFGDKAEQTPAHTLDNSSPDQTIDRIKTETRRDERPVEARPGNFAEGVNSVRDDTTDVATTSVGAVARSHSPGPAAVVPLHAEQPSAIRPGDREASCCRLCGLTFARPCGLTRHQCPHERPHRCDVCELRFSQHAHLESHRRTHTGDKPFGCDACGKRFSHSTNLKIHKRTHTGERPYICNVCGQSFTKSSTLKNHLHTHTGEKPYACAVCKKAFSQSATLKTHMHTHTGEKPFRCEICNRGFTQNATLKTHLHVHTGEKPFRCKICNRGFTQSSKLKVHLRLHTGEKPYRCKICNQAFTQSFNLKIHLHTHTGEKPYRCSVCDKAFSQSSTLKTHLRRHAGKSPYQCGVCDREFLLKAHLSAHQQSAHAREGEVLTVQPM</sequence>
<feature type="domain" description="C2H2-type" evidence="14">
    <location>
        <begin position="426"/>
        <end position="453"/>
    </location>
</feature>
<feature type="domain" description="C2H2-type" evidence="14">
    <location>
        <begin position="510"/>
        <end position="537"/>
    </location>
</feature>
<evidence type="ECO:0000256" key="6">
    <source>
        <dbReference type="ARBA" id="ARBA00022771"/>
    </source>
</evidence>
<name>A0AAJ7WUB5_PETMA</name>
<evidence type="ECO:0000313" key="15">
    <source>
        <dbReference type="Proteomes" id="UP001318040"/>
    </source>
</evidence>
<dbReference type="FunFam" id="3.30.160.60:FF:000512">
    <property type="entry name" value="zinc finger protein 197 isoform X1"/>
    <property type="match status" value="1"/>
</dbReference>
<dbReference type="PANTHER" id="PTHR24394:SF29">
    <property type="entry name" value="MYONEURIN"/>
    <property type="match status" value="1"/>
</dbReference>
<evidence type="ECO:0000256" key="3">
    <source>
        <dbReference type="ARBA" id="ARBA00006991"/>
    </source>
</evidence>
<dbReference type="KEGG" id="pmrn:116942441"/>
<evidence type="ECO:0000256" key="9">
    <source>
        <dbReference type="ARBA" id="ARBA00023125"/>
    </source>
</evidence>
<comment type="similarity">
    <text evidence="3">Belongs to the krueppel C2H2-type zinc-finger protein family.</text>
</comment>
<dbReference type="InterPro" id="IPR036236">
    <property type="entry name" value="Znf_C2H2_sf"/>
</dbReference>
<feature type="domain" description="C2H2-type" evidence="14">
    <location>
        <begin position="342"/>
        <end position="369"/>
    </location>
</feature>
<evidence type="ECO:0000256" key="12">
    <source>
        <dbReference type="PROSITE-ProRule" id="PRU00042"/>
    </source>
</evidence>
<reference evidence="16" key="1">
    <citation type="submission" date="2025-08" db="UniProtKB">
        <authorList>
            <consortium name="RefSeq"/>
        </authorList>
    </citation>
    <scope>IDENTIFICATION</scope>
    <source>
        <tissue evidence="16">Sperm</tissue>
    </source>
</reference>
<evidence type="ECO:0000256" key="5">
    <source>
        <dbReference type="ARBA" id="ARBA00022737"/>
    </source>
</evidence>
<dbReference type="FunFam" id="3.30.160.60:FF:000446">
    <property type="entry name" value="Zinc finger protein"/>
    <property type="match status" value="1"/>
</dbReference>
<keyword evidence="10" id="KW-0804">Transcription</keyword>
<gene>
    <name evidence="16" type="primary">LOC116942441</name>
</gene>
<dbReference type="FunFam" id="3.30.160.60:FF:000690">
    <property type="entry name" value="Zinc finger protein 354C"/>
    <property type="match status" value="1"/>
</dbReference>
<keyword evidence="6 12" id="KW-0863">Zinc-finger</keyword>
<feature type="domain" description="C2H2-type" evidence="14">
    <location>
        <begin position="538"/>
        <end position="566"/>
    </location>
</feature>
<protein>
    <submittedName>
        <fullName evidence="16">Zinc finger protein 79-like</fullName>
    </submittedName>
</protein>
<keyword evidence="8" id="KW-0805">Transcription regulation</keyword>
<dbReference type="FunFam" id="3.30.160.60:FF:002343">
    <property type="entry name" value="Zinc finger protein 33A"/>
    <property type="match status" value="1"/>
</dbReference>
<feature type="domain" description="C2H2-type" evidence="14">
    <location>
        <begin position="398"/>
        <end position="425"/>
    </location>
</feature>
<comment type="subcellular location">
    <subcellularLocation>
        <location evidence="2">Nucleus</location>
    </subcellularLocation>
</comment>
<evidence type="ECO:0000256" key="8">
    <source>
        <dbReference type="ARBA" id="ARBA00023015"/>
    </source>
</evidence>
<feature type="domain" description="C2H2-type" evidence="14">
    <location>
        <begin position="454"/>
        <end position="481"/>
    </location>
</feature>
<dbReference type="FunFam" id="3.30.160.60:FF:000290">
    <property type="entry name" value="Zinc finger protein 697 isoform X1"/>
    <property type="match status" value="2"/>
</dbReference>
<organism evidence="15 16">
    <name type="scientific">Petromyzon marinus</name>
    <name type="common">Sea lamprey</name>
    <dbReference type="NCBI Taxonomy" id="7757"/>
    <lineage>
        <taxon>Eukaryota</taxon>
        <taxon>Metazoa</taxon>
        <taxon>Chordata</taxon>
        <taxon>Craniata</taxon>
        <taxon>Vertebrata</taxon>
        <taxon>Cyclostomata</taxon>
        <taxon>Hyperoartia</taxon>
        <taxon>Petromyzontiformes</taxon>
        <taxon>Petromyzontidae</taxon>
        <taxon>Petromyzon</taxon>
    </lineage>
</organism>
<keyword evidence="7" id="KW-0862">Zinc</keyword>
<feature type="domain" description="C2H2-type" evidence="14">
    <location>
        <begin position="482"/>
        <end position="509"/>
    </location>
</feature>
<dbReference type="GO" id="GO:0008270">
    <property type="term" value="F:zinc ion binding"/>
    <property type="evidence" value="ECO:0007669"/>
    <property type="project" value="UniProtKB-KW"/>
</dbReference>
<evidence type="ECO:0000256" key="10">
    <source>
        <dbReference type="ARBA" id="ARBA00023163"/>
    </source>
</evidence>
<dbReference type="PANTHER" id="PTHR24394">
    <property type="entry name" value="ZINC FINGER PROTEIN"/>
    <property type="match status" value="1"/>
</dbReference>
<keyword evidence="5" id="KW-0677">Repeat</keyword>
<dbReference type="SMART" id="SM00355">
    <property type="entry name" value="ZnF_C2H2"/>
    <property type="match status" value="10"/>
</dbReference>
<dbReference type="PROSITE" id="PS50157">
    <property type="entry name" value="ZINC_FINGER_C2H2_2"/>
    <property type="match status" value="9"/>
</dbReference>
<dbReference type="Gene3D" id="3.30.160.60">
    <property type="entry name" value="Classic Zinc Finger"/>
    <property type="match status" value="9"/>
</dbReference>
<keyword evidence="4" id="KW-0479">Metal-binding</keyword>
<dbReference type="InterPro" id="IPR013087">
    <property type="entry name" value="Znf_C2H2_type"/>
</dbReference>
<evidence type="ECO:0000259" key="14">
    <source>
        <dbReference type="PROSITE" id="PS50157"/>
    </source>
</evidence>